<dbReference type="OrthoDB" id="17972at2157"/>
<reference evidence="11 12" key="2">
    <citation type="journal article" date="2009" name="Stand. Genomic Sci.">
        <title>Complete genome sequence of Staphylothermus marinus Stetter and Fiala 1986 type strain F1.</title>
        <authorList>
            <person name="Anderson I.J."/>
            <person name="Sun H."/>
            <person name="Lapidus A."/>
            <person name="Copeland A."/>
            <person name="Glavina Del Rio T."/>
            <person name="Tice H."/>
            <person name="Dalin E."/>
            <person name="Lucas S."/>
            <person name="Barry K."/>
            <person name="Land M."/>
            <person name="Richardson P."/>
            <person name="Huber H."/>
            <person name="Kyrpides N.C."/>
        </authorList>
    </citation>
    <scope>NUCLEOTIDE SEQUENCE [LARGE SCALE GENOMIC DNA]</scope>
    <source>
        <strain evidence="12">ATCC 43588 / DSM 3639 / JCM 9404 / F1</strain>
    </source>
</reference>
<sequence length="121" mass="14248">MSQQRLPPEVQQTLTQYQALRENYAKLDAELKLVEAELADIDHILDTLKTMEQETDIYKMVGHVLVKKPRDEIIKELEERKEILGIKKDKYKKQLEILEKQISDLEKRLRELLAKYGITVA</sequence>
<gene>
    <name evidence="9" type="primary">pfdB</name>
    <name evidence="11" type="ordered locus">Smar_0864</name>
</gene>
<keyword evidence="10" id="KW-0175">Coiled coil</keyword>
<feature type="coiled-coil region" evidence="10">
    <location>
        <begin position="10"/>
        <end position="37"/>
    </location>
</feature>
<feature type="coiled-coil region" evidence="10">
    <location>
        <begin position="74"/>
        <end position="115"/>
    </location>
</feature>
<evidence type="ECO:0000256" key="2">
    <source>
        <dbReference type="ARBA" id="ARBA00008045"/>
    </source>
</evidence>
<dbReference type="InterPro" id="IPR009053">
    <property type="entry name" value="Prefoldin"/>
</dbReference>
<dbReference type="SUPFAM" id="SSF46579">
    <property type="entry name" value="Prefoldin"/>
    <property type="match status" value="1"/>
</dbReference>
<dbReference type="InterPro" id="IPR012713">
    <property type="entry name" value="PfdB"/>
</dbReference>
<evidence type="ECO:0000256" key="9">
    <source>
        <dbReference type="HAMAP-Rule" id="MF_00307"/>
    </source>
</evidence>
<dbReference type="RefSeq" id="WP_011839155.1">
    <property type="nucleotide sequence ID" value="NC_009033.1"/>
</dbReference>
<dbReference type="InterPro" id="IPR002777">
    <property type="entry name" value="PFD_beta-like"/>
</dbReference>
<name>A3DMV4_STAMF</name>
<evidence type="ECO:0000256" key="8">
    <source>
        <dbReference type="ARBA" id="ARBA00033461"/>
    </source>
</evidence>
<keyword evidence="6 9" id="KW-0143">Chaperone</keyword>
<dbReference type="GeneID" id="4907246"/>
<accession>A3DMV4</accession>
<evidence type="ECO:0000313" key="12">
    <source>
        <dbReference type="Proteomes" id="UP000000254"/>
    </source>
</evidence>
<dbReference type="GO" id="GO:0016272">
    <property type="term" value="C:prefoldin complex"/>
    <property type="evidence" value="ECO:0007669"/>
    <property type="project" value="UniProtKB-UniRule"/>
</dbReference>
<dbReference type="NCBIfam" id="TIGR02338">
    <property type="entry name" value="gimC_beta"/>
    <property type="match status" value="1"/>
</dbReference>
<comment type="subunit">
    <text evidence="3 9">Heterohexamer of two alpha and four beta subunits.</text>
</comment>
<dbReference type="AlphaFoldDB" id="A3DMV4"/>
<keyword evidence="12" id="KW-1185">Reference proteome</keyword>
<dbReference type="PANTHER" id="PTHR13303">
    <property type="entry name" value="PREFOLDIN SUBUNIT 2"/>
    <property type="match status" value="1"/>
</dbReference>
<evidence type="ECO:0000313" key="11">
    <source>
        <dbReference type="EMBL" id="ABN69964.1"/>
    </source>
</evidence>
<organism evidence="11 12">
    <name type="scientific">Staphylothermus marinus (strain ATCC 43588 / DSM 3639 / JCM 9404 / F1)</name>
    <dbReference type="NCBI Taxonomy" id="399550"/>
    <lineage>
        <taxon>Archaea</taxon>
        <taxon>Thermoproteota</taxon>
        <taxon>Thermoprotei</taxon>
        <taxon>Desulfurococcales</taxon>
        <taxon>Desulfurococcaceae</taxon>
        <taxon>Staphylothermus</taxon>
    </lineage>
</organism>
<comment type="similarity">
    <text evidence="2 9">Belongs to the prefoldin subunit beta family.</text>
</comment>
<evidence type="ECO:0000256" key="3">
    <source>
        <dbReference type="ARBA" id="ARBA00011716"/>
    </source>
</evidence>
<dbReference type="eggNOG" id="arCOG01342">
    <property type="taxonomic scope" value="Archaea"/>
</dbReference>
<comment type="function">
    <text evidence="7 9">Molecular chaperone capable of stabilizing a range of proteins. Seems to fulfill an ATP-independent, HSP70-like function in archaeal de novo protein folding.</text>
</comment>
<dbReference type="Gene3D" id="1.10.287.370">
    <property type="match status" value="1"/>
</dbReference>
<evidence type="ECO:0000256" key="1">
    <source>
        <dbReference type="ARBA" id="ARBA00004496"/>
    </source>
</evidence>
<dbReference type="Proteomes" id="UP000000254">
    <property type="component" value="Chromosome"/>
</dbReference>
<evidence type="ECO:0000256" key="7">
    <source>
        <dbReference type="ARBA" id="ARBA00025077"/>
    </source>
</evidence>
<evidence type="ECO:0000256" key="4">
    <source>
        <dbReference type="ARBA" id="ARBA00016304"/>
    </source>
</evidence>
<protein>
    <recommendedName>
        <fullName evidence="4 9">Prefoldin subunit beta</fullName>
    </recommendedName>
    <alternativeName>
        <fullName evidence="8 9">GimC subunit beta</fullName>
    </alternativeName>
</protein>
<dbReference type="GO" id="GO:0005737">
    <property type="term" value="C:cytoplasm"/>
    <property type="evidence" value="ECO:0007669"/>
    <property type="project" value="UniProtKB-SubCell"/>
</dbReference>
<evidence type="ECO:0000256" key="5">
    <source>
        <dbReference type="ARBA" id="ARBA00022490"/>
    </source>
</evidence>
<dbReference type="EMBL" id="CP000575">
    <property type="protein sequence ID" value="ABN69964.1"/>
    <property type="molecule type" value="Genomic_DNA"/>
</dbReference>
<reference evidence="12" key="1">
    <citation type="journal article" date="2009" name="BMC Genomics">
        <title>The complete genome sequence of Staphylothermus marinus reveals differences in sulfur metabolism among heterotrophic Crenarchaeota.</title>
        <authorList>
            <person name="Anderson I.J."/>
            <person name="Dharmarajan L."/>
            <person name="Rodriguez J."/>
            <person name="Hooper S."/>
            <person name="Porat I."/>
            <person name="Ulrich L.E."/>
            <person name="Elkins J.G."/>
            <person name="Mavromatis K."/>
            <person name="Sun H."/>
            <person name="Land M."/>
            <person name="Lapidus A."/>
            <person name="Lucas S."/>
            <person name="Barry K."/>
            <person name="Huber H."/>
            <person name="Zhulin I.B."/>
            <person name="Whitman W.B."/>
            <person name="Mukhopadhyay B."/>
            <person name="Woese C."/>
            <person name="Bristow J."/>
            <person name="Kyrpides N."/>
        </authorList>
    </citation>
    <scope>NUCLEOTIDE SEQUENCE [LARGE SCALE GENOMIC DNA]</scope>
    <source>
        <strain evidence="12">ATCC 43588 / DSM 3639 / JCM 9404 / F1</strain>
    </source>
</reference>
<dbReference type="InterPro" id="IPR027235">
    <property type="entry name" value="PFD2"/>
</dbReference>
<dbReference type="KEGG" id="smr:Smar_0864"/>
<dbReference type="GO" id="GO:0051082">
    <property type="term" value="F:unfolded protein binding"/>
    <property type="evidence" value="ECO:0007669"/>
    <property type="project" value="UniProtKB-UniRule"/>
</dbReference>
<evidence type="ECO:0000256" key="10">
    <source>
        <dbReference type="SAM" id="Coils"/>
    </source>
</evidence>
<dbReference type="HAMAP" id="MF_00307">
    <property type="entry name" value="PfdB"/>
    <property type="match status" value="1"/>
</dbReference>
<evidence type="ECO:0000256" key="6">
    <source>
        <dbReference type="ARBA" id="ARBA00023186"/>
    </source>
</evidence>
<keyword evidence="5 9" id="KW-0963">Cytoplasm</keyword>
<dbReference type="GO" id="GO:0006457">
    <property type="term" value="P:protein folding"/>
    <property type="evidence" value="ECO:0007669"/>
    <property type="project" value="UniProtKB-UniRule"/>
</dbReference>
<dbReference type="HOGENOM" id="CLU_131909_2_1_2"/>
<proteinExistence type="inferred from homology"/>
<comment type="subcellular location">
    <subcellularLocation>
        <location evidence="1 9">Cytoplasm</location>
    </subcellularLocation>
</comment>
<dbReference type="Pfam" id="PF01920">
    <property type="entry name" value="Prefoldin_2"/>
    <property type="match status" value="1"/>
</dbReference>
<dbReference type="STRING" id="399550.Smar_0864"/>